<proteinExistence type="predicted"/>
<dbReference type="Proteomes" id="UP000504724">
    <property type="component" value="Chromosome"/>
</dbReference>
<dbReference type="EMBL" id="CP054020">
    <property type="protein sequence ID" value="QKI90203.1"/>
    <property type="molecule type" value="Genomic_DNA"/>
</dbReference>
<name>A0A7D4ST51_9GAMM</name>
<gene>
    <name evidence="2" type="ORF">HQN79_11770</name>
</gene>
<reference evidence="2 3" key="1">
    <citation type="submission" date="2020-05" db="EMBL/GenBank/DDBJ databases">
        <title>Thiomicrorhabdus sediminis sp.nov. and Thiomicrorhabdus xiamenensis sp.nov., novel sulfur-oxidizing bacteria isolated from coastal sediment.</title>
        <authorList>
            <person name="Liu X."/>
        </authorList>
    </citation>
    <scope>NUCLEOTIDE SEQUENCE [LARGE SCALE GENOMIC DNA]</scope>
    <source>
        <strain evidence="2 3">G2</strain>
    </source>
</reference>
<evidence type="ECO:0000256" key="1">
    <source>
        <dbReference type="SAM" id="MobiDB-lite"/>
    </source>
</evidence>
<protein>
    <submittedName>
        <fullName evidence="2">Uncharacterized protein</fullName>
    </submittedName>
</protein>
<dbReference type="AlphaFoldDB" id="A0A7D4ST51"/>
<dbReference type="KEGG" id="txa:HQN79_11770"/>
<sequence length="166" mass="18787">MSDQINQIQATFNAFEDRILLKFKTLNDHVYQAWVTRRFCKLLLPALHGLHPVTGEPLFDLDNTASSDEADDKPQLMGDYSNEYEAPENPTYPLGEEPILLAKIRFQDLDKELATFILEPHKGQGLILPFHPDLIGPMLKIISEAVANAEWDLGQEMGVPKSQMLQ</sequence>
<evidence type="ECO:0000313" key="2">
    <source>
        <dbReference type="EMBL" id="QKI90203.1"/>
    </source>
</evidence>
<feature type="region of interest" description="Disordered" evidence="1">
    <location>
        <begin position="61"/>
        <end position="89"/>
    </location>
</feature>
<dbReference type="RefSeq" id="WP_173286784.1">
    <property type="nucleotide sequence ID" value="NZ_CP054020.1"/>
</dbReference>
<evidence type="ECO:0000313" key="3">
    <source>
        <dbReference type="Proteomes" id="UP000504724"/>
    </source>
</evidence>
<organism evidence="2 3">
    <name type="scientific">Thiomicrorhabdus xiamenensis</name>
    <dbReference type="NCBI Taxonomy" id="2739063"/>
    <lineage>
        <taxon>Bacteria</taxon>
        <taxon>Pseudomonadati</taxon>
        <taxon>Pseudomonadota</taxon>
        <taxon>Gammaproteobacteria</taxon>
        <taxon>Thiotrichales</taxon>
        <taxon>Piscirickettsiaceae</taxon>
        <taxon>Thiomicrorhabdus</taxon>
    </lineage>
</organism>
<keyword evidence="3" id="KW-1185">Reference proteome</keyword>
<accession>A0A7D4ST51</accession>